<dbReference type="EMBL" id="KZ613913">
    <property type="protein sequence ID" value="PMD50229.1"/>
    <property type="molecule type" value="Genomic_DNA"/>
</dbReference>
<evidence type="ECO:0000256" key="1">
    <source>
        <dbReference type="SAM" id="MobiDB-lite"/>
    </source>
</evidence>
<evidence type="ECO:0000313" key="3">
    <source>
        <dbReference type="Proteomes" id="UP000235371"/>
    </source>
</evidence>
<feature type="compositionally biased region" description="Acidic residues" evidence="1">
    <location>
        <begin position="52"/>
        <end position="80"/>
    </location>
</feature>
<feature type="region of interest" description="Disordered" evidence="1">
    <location>
        <begin position="52"/>
        <end position="108"/>
    </location>
</feature>
<dbReference type="GeneID" id="36595655"/>
<proteinExistence type="predicted"/>
<protein>
    <submittedName>
        <fullName evidence="2">Uncharacterized protein</fullName>
    </submittedName>
</protein>
<dbReference type="InParanoid" id="A0A2J6SHJ0"/>
<gene>
    <name evidence="2" type="ORF">K444DRAFT_670005</name>
</gene>
<sequence length="266" mass="30647">MLRVSNEESPRESLYRSWPLELFGTPRYFDRKAENQPYIEWLRDWYRRDTVEDTLSDDDEGGEEEGAIGEVEEEEAEEGFEFPRNGFDLSRETEDETPEKICQGTKDDDNNVFGQRNIVRLFMEGMVGDEEDLPYQDQVDVVAGWYEQAVGYDVDKNAAILLDDRTRDDEISRNPRQSRPWHGPLSSKQLREELSKPRYVVDPRKTSVDNSGSTAERRLIFITDLDPPNMEAVLATAPRTHALALKNCLYRYLTGKAAIEVTIPVS</sequence>
<organism evidence="2 3">
    <name type="scientific">Hyaloscypha bicolor E</name>
    <dbReference type="NCBI Taxonomy" id="1095630"/>
    <lineage>
        <taxon>Eukaryota</taxon>
        <taxon>Fungi</taxon>
        <taxon>Dikarya</taxon>
        <taxon>Ascomycota</taxon>
        <taxon>Pezizomycotina</taxon>
        <taxon>Leotiomycetes</taxon>
        <taxon>Helotiales</taxon>
        <taxon>Hyaloscyphaceae</taxon>
        <taxon>Hyaloscypha</taxon>
        <taxon>Hyaloscypha bicolor</taxon>
    </lineage>
</organism>
<accession>A0A2J6SHJ0</accession>
<dbReference type="Proteomes" id="UP000235371">
    <property type="component" value="Unassembled WGS sequence"/>
</dbReference>
<reference evidence="2 3" key="1">
    <citation type="submission" date="2016-04" db="EMBL/GenBank/DDBJ databases">
        <title>A degradative enzymes factory behind the ericoid mycorrhizal symbiosis.</title>
        <authorList>
            <consortium name="DOE Joint Genome Institute"/>
            <person name="Martino E."/>
            <person name="Morin E."/>
            <person name="Grelet G."/>
            <person name="Kuo A."/>
            <person name="Kohler A."/>
            <person name="Daghino S."/>
            <person name="Barry K."/>
            <person name="Choi C."/>
            <person name="Cichocki N."/>
            <person name="Clum A."/>
            <person name="Copeland A."/>
            <person name="Hainaut M."/>
            <person name="Haridas S."/>
            <person name="Labutti K."/>
            <person name="Lindquist E."/>
            <person name="Lipzen A."/>
            <person name="Khouja H.-R."/>
            <person name="Murat C."/>
            <person name="Ohm R."/>
            <person name="Olson A."/>
            <person name="Spatafora J."/>
            <person name="Veneault-Fourrey C."/>
            <person name="Henrissat B."/>
            <person name="Grigoriev I."/>
            <person name="Martin F."/>
            <person name="Perotto S."/>
        </authorList>
    </citation>
    <scope>NUCLEOTIDE SEQUENCE [LARGE SCALE GENOMIC DNA]</scope>
    <source>
        <strain evidence="2 3">E</strain>
    </source>
</reference>
<name>A0A2J6SHJ0_9HELO</name>
<dbReference type="AlphaFoldDB" id="A0A2J6SHJ0"/>
<evidence type="ECO:0000313" key="2">
    <source>
        <dbReference type="EMBL" id="PMD50229.1"/>
    </source>
</evidence>
<dbReference type="OrthoDB" id="10618395at2759"/>
<keyword evidence="3" id="KW-1185">Reference proteome</keyword>
<dbReference type="RefSeq" id="XP_024727133.1">
    <property type="nucleotide sequence ID" value="XM_024887579.1"/>
</dbReference>